<dbReference type="Proteomes" id="UP000654075">
    <property type="component" value="Unassembled WGS sequence"/>
</dbReference>
<protein>
    <submittedName>
        <fullName evidence="4">Uncharacterized protein</fullName>
    </submittedName>
</protein>
<dbReference type="Proteomes" id="UP000626109">
    <property type="component" value="Unassembled WGS sequence"/>
</dbReference>
<evidence type="ECO:0000313" key="5">
    <source>
        <dbReference type="EMBL" id="CAE8708827.1"/>
    </source>
</evidence>
<evidence type="ECO:0000256" key="1">
    <source>
        <dbReference type="ARBA" id="ARBA00022741"/>
    </source>
</evidence>
<reference evidence="4" key="1">
    <citation type="submission" date="2021-02" db="EMBL/GenBank/DDBJ databases">
        <authorList>
            <person name="Dougan E. K."/>
            <person name="Rhodes N."/>
            <person name="Thang M."/>
            <person name="Chan C."/>
        </authorList>
    </citation>
    <scope>NUCLEOTIDE SEQUENCE</scope>
</reference>
<gene>
    <name evidence="4" type="ORF">PGLA1383_LOCUS37133</name>
    <name evidence="5" type="ORF">PGLA2088_LOCUS35116</name>
</gene>
<evidence type="ECO:0000256" key="2">
    <source>
        <dbReference type="ARBA" id="ARBA00022840"/>
    </source>
</evidence>
<proteinExistence type="predicted"/>
<dbReference type="Gene3D" id="2.60.34.10">
    <property type="entry name" value="Substrate Binding Domain Of DNAk, Chain A, domain 1"/>
    <property type="match status" value="1"/>
</dbReference>
<name>A0A813G5K7_POLGL</name>
<accession>A0A813G5K7</accession>
<sequence>MQVQRSTRGQLIMACIARRPLPCLIWRAIPRVQFTEVRKKETAKMMNKGFKIDFDANGVLIVGALDKSTGKSTQITINTEKGCSSQAEVNHRARNIEKDRGEKETNMDKVVAKNGLVPTMRNTRNEEMPRENMAGDKDRNATAETALQKILGLIGEEQLAEKDEFESRRKTWSTLSK</sequence>
<keyword evidence="6" id="KW-1185">Reference proteome</keyword>
<dbReference type="GO" id="GO:0140662">
    <property type="term" value="F:ATP-dependent protein folding chaperone"/>
    <property type="evidence" value="ECO:0007669"/>
    <property type="project" value="InterPro"/>
</dbReference>
<dbReference type="GO" id="GO:0005524">
    <property type="term" value="F:ATP binding"/>
    <property type="evidence" value="ECO:0007669"/>
    <property type="project" value="UniProtKB-KW"/>
</dbReference>
<dbReference type="SUPFAM" id="SSF100920">
    <property type="entry name" value="Heat shock protein 70kD (HSP70), peptide-binding domain"/>
    <property type="match status" value="1"/>
</dbReference>
<keyword evidence="2" id="KW-0067">ATP-binding</keyword>
<dbReference type="Pfam" id="PF00012">
    <property type="entry name" value="HSP70"/>
    <property type="match status" value="1"/>
</dbReference>
<keyword evidence="1" id="KW-0547">Nucleotide-binding</keyword>
<dbReference type="EMBL" id="CAJNNW010031749">
    <property type="protein sequence ID" value="CAE8708827.1"/>
    <property type="molecule type" value="Genomic_DNA"/>
</dbReference>
<dbReference type="InterPro" id="IPR013126">
    <property type="entry name" value="Hsp_70_fam"/>
</dbReference>
<feature type="region of interest" description="Disordered" evidence="3">
    <location>
        <begin position="123"/>
        <end position="142"/>
    </location>
</feature>
<dbReference type="AlphaFoldDB" id="A0A813G5K7"/>
<evidence type="ECO:0000256" key="3">
    <source>
        <dbReference type="SAM" id="MobiDB-lite"/>
    </source>
</evidence>
<dbReference type="InterPro" id="IPR029047">
    <property type="entry name" value="HSP70_peptide-bd_sf"/>
</dbReference>
<evidence type="ECO:0000313" key="4">
    <source>
        <dbReference type="EMBL" id="CAE8619545.1"/>
    </source>
</evidence>
<evidence type="ECO:0000313" key="6">
    <source>
        <dbReference type="Proteomes" id="UP000654075"/>
    </source>
</evidence>
<organism evidence="4 6">
    <name type="scientific">Polarella glacialis</name>
    <name type="common">Dinoflagellate</name>
    <dbReference type="NCBI Taxonomy" id="89957"/>
    <lineage>
        <taxon>Eukaryota</taxon>
        <taxon>Sar</taxon>
        <taxon>Alveolata</taxon>
        <taxon>Dinophyceae</taxon>
        <taxon>Suessiales</taxon>
        <taxon>Suessiaceae</taxon>
        <taxon>Polarella</taxon>
    </lineage>
</organism>
<comment type="caution">
    <text evidence="4">The sequence shown here is derived from an EMBL/GenBank/DDBJ whole genome shotgun (WGS) entry which is preliminary data.</text>
</comment>
<dbReference type="EMBL" id="CAJNNV010027166">
    <property type="protein sequence ID" value="CAE8619545.1"/>
    <property type="molecule type" value="Genomic_DNA"/>
</dbReference>
<feature type="compositionally biased region" description="Basic and acidic residues" evidence="3">
    <location>
        <begin position="123"/>
        <end position="141"/>
    </location>
</feature>